<dbReference type="Pfam" id="PF06821">
    <property type="entry name" value="Ser_hydrolase"/>
    <property type="match status" value="1"/>
</dbReference>
<dbReference type="InterPro" id="IPR029058">
    <property type="entry name" value="AB_hydrolase_fold"/>
</dbReference>
<dbReference type="KEGG" id="ptes:JQU52_14465"/>
<dbReference type="SUPFAM" id="SSF53474">
    <property type="entry name" value="alpha/beta-Hydrolases"/>
    <property type="match status" value="1"/>
</dbReference>
<proteinExistence type="predicted"/>
<gene>
    <name evidence="1" type="ORF">JQU52_14465</name>
</gene>
<accession>A0A892ZH27</accession>
<evidence type="ECO:0000313" key="2">
    <source>
        <dbReference type="Proteomes" id="UP000653156"/>
    </source>
</evidence>
<dbReference type="InterPro" id="IPR010662">
    <property type="entry name" value="RBBP9/YdeN"/>
</dbReference>
<dbReference type="EMBL" id="CP069798">
    <property type="protein sequence ID" value="QRQ81840.1"/>
    <property type="molecule type" value="Genomic_DNA"/>
</dbReference>
<dbReference type="Gene3D" id="3.40.50.1820">
    <property type="entry name" value="alpha/beta hydrolase"/>
    <property type="match status" value="1"/>
</dbReference>
<keyword evidence="1" id="KW-0378">Hydrolase</keyword>
<dbReference type="RefSeq" id="WP_230339144.1">
    <property type="nucleotide sequence ID" value="NZ_CP069798.1"/>
</dbReference>
<name>A0A892ZH27_9NEIS</name>
<evidence type="ECO:0000313" key="1">
    <source>
        <dbReference type="EMBL" id="QRQ81840.1"/>
    </source>
</evidence>
<reference evidence="1" key="1">
    <citation type="submission" date="2021-02" db="EMBL/GenBank/DDBJ databases">
        <title>Neisseriaceae sp. 26B isolated from the cloaca of a Common Toad-headed Turtle (Mesoclemmys nasuta).</title>
        <authorList>
            <person name="Spergser J."/>
            <person name="Busse H.-J."/>
        </authorList>
    </citation>
    <scope>NUCLEOTIDE SEQUENCE</scope>
    <source>
        <strain evidence="1">26B</strain>
    </source>
</reference>
<sequence length="177" mass="19652">MRSNELEDLNLLLIRDAAEAPMWLDRWALSYPTVHTLSVNAHDNIETWQASVAQAWHGTNRHTVAVVAHGSGALALMAWLYQADILTQKALRATILAAPSQSAWREDAHHTLLRARLNGRAAVVVGANDEQCPAEWARGLAHNWGARFFTAPQAGHLNGDLHGWQWGMKLLQEMLLS</sequence>
<dbReference type="AlphaFoldDB" id="A0A892ZH27"/>
<dbReference type="Proteomes" id="UP000653156">
    <property type="component" value="Chromosome"/>
</dbReference>
<protein>
    <submittedName>
        <fullName evidence="1">Alpha/beta hydrolase</fullName>
    </submittedName>
</protein>
<organism evidence="1 2">
    <name type="scientific">Paralysiella testudinis</name>
    <dbReference type="NCBI Taxonomy" id="2809020"/>
    <lineage>
        <taxon>Bacteria</taxon>
        <taxon>Pseudomonadati</taxon>
        <taxon>Pseudomonadota</taxon>
        <taxon>Betaproteobacteria</taxon>
        <taxon>Neisseriales</taxon>
        <taxon>Neisseriaceae</taxon>
        <taxon>Paralysiella</taxon>
    </lineage>
</organism>
<keyword evidence="2" id="KW-1185">Reference proteome</keyword>
<dbReference type="GO" id="GO:0016787">
    <property type="term" value="F:hydrolase activity"/>
    <property type="evidence" value="ECO:0007669"/>
    <property type="project" value="UniProtKB-KW"/>
</dbReference>